<protein>
    <recommendedName>
        <fullName evidence="2">Laminin G domain-containing protein</fullName>
    </recommendedName>
</protein>
<evidence type="ECO:0000313" key="3">
    <source>
        <dbReference type="EMBL" id="GBL52999.1"/>
    </source>
</evidence>
<dbReference type="EMBL" id="BGPR01150271">
    <property type="protein sequence ID" value="GBL52999.1"/>
    <property type="molecule type" value="Genomic_DNA"/>
</dbReference>
<gene>
    <name evidence="3" type="ORF">AVEN_216557_1</name>
</gene>
<name>A0A4Y1ZJG6_ARAVE</name>
<dbReference type="SUPFAM" id="SSF49899">
    <property type="entry name" value="Concanavalin A-like lectins/glucanases"/>
    <property type="match status" value="1"/>
</dbReference>
<reference evidence="3 4" key="1">
    <citation type="journal article" date="2019" name="Sci. Rep.">
        <title>Orb-weaving spider Araneus ventricosus genome elucidates the spidroin gene catalogue.</title>
        <authorList>
            <person name="Kono N."/>
            <person name="Nakamura H."/>
            <person name="Ohtoshi R."/>
            <person name="Moran D.A.P."/>
            <person name="Shinohara A."/>
            <person name="Yoshida Y."/>
            <person name="Fujiwara M."/>
            <person name="Mori M."/>
            <person name="Tomita M."/>
            <person name="Arakawa K."/>
        </authorList>
    </citation>
    <scope>NUCLEOTIDE SEQUENCE [LARGE SCALE GENOMIC DNA]</scope>
</reference>
<comment type="caution">
    <text evidence="3">The sequence shown here is derived from an EMBL/GenBank/DDBJ whole genome shotgun (WGS) entry which is preliminary data.</text>
</comment>
<proteinExistence type="predicted"/>
<dbReference type="InterPro" id="IPR001791">
    <property type="entry name" value="Laminin_G"/>
</dbReference>
<dbReference type="Proteomes" id="UP000499080">
    <property type="component" value="Unassembled WGS sequence"/>
</dbReference>
<accession>A0A4Y1ZJG6</accession>
<evidence type="ECO:0000313" key="4">
    <source>
        <dbReference type="Proteomes" id="UP000499080"/>
    </source>
</evidence>
<evidence type="ECO:0000256" key="1">
    <source>
        <dbReference type="PROSITE-ProRule" id="PRU00122"/>
    </source>
</evidence>
<dbReference type="InterPro" id="IPR013320">
    <property type="entry name" value="ConA-like_dom_sf"/>
</dbReference>
<comment type="caution">
    <text evidence="1">Lacks conserved residue(s) required for the propagation of feature annotation.</text>
</comment>
<dbReference type="AlphaFoldDB" id="A0A4Y1ZJG6"/>
<dbReference type="Gene3D" id="2.60.120.200">
    <property type="match status" value="1"/>
</dbReference>
<dbReference type="CDD" id="cd00110">
    <property type="entry name" value="LamG"/>
    <property type="match status" value="1"/>
</dbReference>
<dbReference type="PROSITE" id="PS50025">
    <property type="entry name" value="LAM_G_DOMAIN"/>
    <property type="match status" value="1"/>
</dbReference>
<feature type="domain" description="Laminin G" evidence="2">
    <location>
        <begin position="1"/>
        <end position="114"/>
    </location>
</feature>
<organism evidence="3 4">
    <name type="scientific">Araneus ventricosus</name>
    <name type="common">Orbweaver spider</name>
    <name type="synonym">Epeira ventricosa</name>
    <dbReference type="NCBI Taxonomy" id="182803"/>
    <lineage>
        <taxon>Eukaryota</taxon>
        <taxon>Metazoa</taxon>
        <taxon>Ecdysozoa</taxon>
        <taxon>Arthropoda</taxon>
        <taxon>Chelicerata</taxon>
        <taxon>Arachnida</taxon>
        <taxon>Araneae</taxon>
        <taxon>Araneomorphae</taxon>
        <taxon>Entelegynae</taxon>
        <taxon>Araneoidea</taxon>
        <taxon>Araneidae</taxon>
        <taxon>Araneus</taxon>
    </lineage>
</organism>
<feature type="non-terminal residue" evidence="3">
    <location>
        <position position="1"/>
    </location>
</feature>
<keyword evidence="4" id="KW-1185">Reference proteome</keyword>
<sequence length="117" mass="13510">VIAKMYDEDDLYLQVWEKLGDDSTCDYKWHDIRMNFVKNYLALHVDSLKPVEEKIKNIPANLSFAEIYIGGKPEEYLHKGEDADYFSGCLKGMTLNGFGLNIHSEPEDVVRHECPQL</sequence>
<evidence type="ECO:0000259" key="2">
    <source>
        <dbReference type="PROSITE" id="PS50025"/>
    </source>
</evidence>
<dbReference type="Pfam" id="PF02210">
    <property type="entry name" value="Laminin_G_2"/>
    <property type="match status" value="1"/>
</dbReference>